<dbReference type="InterPro" id="IPR036995">
    <property type="entry name" value="MPG_sf"/>
</dbReference>
<comment type="caution">
    <text evidence="6">The sequence shown here is derived from an EMBL/GenBank/DDBJ whole genome shotgun (WGS) entry which is preliminary data.</text>
</comment>
<evidence type="ECO:0000313" key="7">
    <source>
        <dbReference type="Proteomes" id="UP001336250"/>
    </source>
</evidence>
<sequence length="187" mass="20141">MPRHAPFDFDAPSVDVARALIGAVLLVDGVGGRIVETEAYDVDDPASHSHRGPTARNATMFGPGGHAYVYRSYGLHWCLNIVCREAGHGAGVLIRALEPTHGLAVMRERRGPVDDRLLCAGPGRVGQALGITRAHDGLPLDRPPFELQPAPSAQQVLVGVRIGISKAVDMPWRFGLHGSRFVSRRFA</sequence>
<dbReference type="CDD" id="cd00540">
    <property type="entry name" value="AAG"/>
    <property type="match status" value="1"/>
</dbReference>
<dbReference type="EMBL" id="JAZIBG010000009">
    <property type="protein sequence ID" value="MEF7613049.1"/>
    <property type="molecule type" value="Genomic_DNA"/>
</dbReference>
<name>A0AAW9QBG0_9BURK</name>
<reference evidence="6 7" key="1">
    <citation type="submission" date="2024-02" db="EMBL/GenBank/DDBJ databases">
        <title>Genome sequence of Aquincola sp. MAHUQ-54.</title>
        <authorList>
            <person name="Huq M.A."/>
        </authorList>
    </citation>
    <scope>NUCLEOTIDE SEQUENCE [LARGE SCALE GENOMIC DNA]</scope>
    <source>
        <strain evidence="6 7">MAHUQ-54</strain>
    </source>
</reference>
<evidence type="ECO:0000256" key="4">
    <source>
        <dbReference type="ARBA" id="ARBA00023204"/>
    </source>
</evidence>
<accession>A0AAW9QBG0</accession>
<keyword evidence="2 5" id="KW-0227">DNA damage</keyword>
<dbReference type="InterPro" id="IPR011034">
    <property type="entry name" value="Formyl_transferase-like_C_sf"/>
</dbReference>
<protein>
    <recommendedName>
        <fullName evidence="5">Putative 3-methyladenine DNA glycosylase</fullName>
        <ecNumber evidence="5">3.2.2.-</ecNumber>
    </recommendedName>
</protein>
<dbReference type="EC" id="3.2.2.-" evidence="5"/>
<dbReference type="Pfam" id="PF02245">
    <property type="entry name" value="Pur_DNA_glyco"/>
    <property type="match status" value="1"/>
</dbReference>
<comment type="similarity">
    <text evidence="1 5">Belongs to the DNA glycosylase MPG family.</text>
</comment>
<dbReference type="PANTHER" id="PTHR10429:SF0">
    <property type="entry name" value="DNA-3-METHYLADENINE GLYCOSYLASE"/>
    <property type="match status" value="1"/>
</dbReference>
<dbReference type="GO" id="GO:0006284">
    <property type="term" value="P:base-excision repair"/>
    <property type="evidence" value="ECO:0007669"/>
    <property type="project" value="InterPro"/>
</dbReference>
<organism evidence="6 7">
    <name type="scientific">Aquincola agrisoli</name>
    <dbReference type="NCBI Taxonomy" id="3119538"/>
    <lineage>
        <taxon>Bacteria</taxon>
        <taxon>Pseudomonadati</taxon>
        <taxon>Pseudomonadota</taxon>
        <taxon>Betaproteobacteria</taxon>
        <taxon>Burkholderiales</taxon>
        <taxon>Sphaerotilaceae</taxon>
        <taxon>Aquincola</taxon>
    </lineage>
</organism>
<dbReference type="SUPFAM" id="SSF50486">
    <property type="entry name" value="FMT C-terminal domain-like"/>
    <property type="match status" value="1"/>
</dbReference>
<dbReference type="HAMAP" id="MF_00527">
    <property type="entry name" value="3MGH"/>
    <property type="match status" value="1"/>
</dbReference>
<proteinExistence type="inferred from homology"/>
<evidence type="ECO:0000256" key="1">
    <source>
        <dbReference type="ARBA" id="ARBA00009232"/>
    </source>
</evidence>
<keyword evidence="3 5" id="KW-0378">Hydrolase</keyword>
<dbReference type="GO" id="GO:0003677">
    <property type="term" value="F:DNA binding"/>
    <property type="evidence" value="ECO:0007669"/>
    <property type="project" value="InterPro"/>
</dbReference>
<evidence type="ECO:0000256" key="2">
    <source>
        <dbReference type="ARBA" id="ARBA00022763"/>
    </source>
</evidence>
<dbReference type="FunFam" id="3.10.300.10:FF:000001">
    <property type="entry name" value="Putative 3-methyladenine DNA glycosylase"/>
    <property type="match status" value="1"/>
</dbReference>
<dbReference type="Proteomes" id="UP001336250">
    <property type="component" value="Unassembled WGS sequence"/>
</dbReference>
<evidence type="ECO:0000256" key="3">
    <source>
        <dbReference type="ARBA" id="ARBA00022801"/>
    </source>
</evidence>
<dbReference type="Gene3D" id="3.10.300.10">
    <property type="entry name" value="Methylpurine-DNA glycosylase (MPG)"/>
    <property type="match status" value="1"/>
</dbReference>
<keyword evidence="4 5" id="KW-0234">DNA repair</keyword>
<dbReference type="AlphaFoldDB" id="A0AAW9QBG0"/>
<dbReference type="NCBIfam" id="TIGR00567">
    <property type="entry name" value="3mg"/>
    <property type="match status" value="1"/>
</dbReference>
<dbReference type="NCBIfam" id="NF002003">
    <property type="entry name" value="PRK00802.1-3"/>
    <property type="match status" value="1"/>
</dbReference>
<evidence type="ECO:0000313" key="6">
    <source>
        <dbReference type="EMBL" id="MEF7613049.1"/>
    </source>
</evidence>
<dbReference type="InterPro" id="IPR003180">
    <property type="entry name" value="MPG"/>
</dbReference>
<dbReference type="RefSeq" id="WP_332287965.1">
    <property type="nucleotide sequence ID" value="NZ_JAZIBG010000009.1"/>
</dbReference>
<keyword evidence="6" id="KW-0326">Glycosidase</keyword>
<dbReference type="PANTHER" id="PTHR10429">
    <property type="entry name" value="DNA-3-METHYLADENINE GLYCOSYLASE"/>
    <property type="match status" value="1"/>
</dbReference>
<gene>
    <name evidence="6" type="ORF">V4F39_03930</name>
</gene>
<keyword evidence="7" id="KW-1185">Reference proteome</keyword>
<evidence type="ECO:0000256" key="5">
    <source>
        <dbReference type="HAMAP-Rule" id="MF_00527"/>
    </source>
</evidence>
<dbReference type="GO" id="GO:0003905">
    <property type="term" value="F:alkylbase DNA N-glycosylase activity"/>
    <property type="evidence" value="ECO:0007669"/>
    <property type="project" value="InterPro"/>
</dbReference>